<name>A0AAE0YEM7_9GAST</name>
<protein>
    <submittedName>
        <fullName evidence="1">Uncharacterized protein</fullName>
    </submittedName>
</protein>
<dbReference type="AlphaFoldDB" id="A0AAE0YEM7"/>
<dbReference type="Proteomes" id="UP001283361">
    <property type="component" value="Unassembled WGS sequence"/>
</dbReference>
<comment type="caution">
    <text evidence="1">The sequence shown here is derived from an EMBL/GenBank/DDBJ whole genome shotgun (WGS) entry which is preliminary data.</text>
</comment>
<organism evidence="1 2">
    <name type="scientific">Elysia crispata</name>
    <name type="common">lettuce slug</name>
    <dbReference type="NCBI Taxonomy" id="231223"/>
    <lineage>
        <taxon>Eukaryota</taxon>
        <taxon>Metazoa</taxon>
        <taxon>Spiralia</taxon>
        <taxon>Lophotrochozoa</taxon>
        <taxon>Mollusca</taxon>
        <taxon>Gastropoda</taxon>
        <taxon>Heterobranchia</taxon>
        <taxon>Euthyneura</taxon>
        <taxon>Panpulmonata</taxon>
        <taxon>Sacoglossa</taxon>
        <taxon>Placobranchoidea</taxon>
        <taxon>Plakobranchidae</taxon>
        <taxon>Elysia</taxon>
    </lineage>
</organism>
<evidence type="ECO:0000313" key="1">
    <source>
        <dbReference type="EMBL" id="KAK3743165.1"/>
    </source>
</evidence>
<dbReference type="EMBL" id="JAWDGP010006323">
    <property type="protein sequence ID" value="KAK3743165.1"/>
    <property type="molecule type" value="Genomic_DNA"/>
</dbReference>
<evidence type="ECO:0000313" key="2">
    <source>
        <dbReference type="Proteomes" id="UP001283361"/>
    </source>
</evidence>
<reference evidence="1" key="1">
    <citation type="journal article" date="2023" name="G3 (Bethesda)">
        <title>A reference genome for the long-term kleptoplast-retaining sea slug Elysia crispata morphotype clarki.</title>
        <authorList>
            <person name="Eastman K.E."/>
            <person name="Pendleton A.L."/>
            <person name="Shaikh M.A."/>
            <person name="Suttiyut T."/>
            <person name="Ogas R."/>
            <person name="Tomko P."/>
            <person name="Gavelis G."/>
            <person name="Widhalm J.R."/>
            <person name="Wisecaver J.H."/>
        </authorList>
    </citation>
    <scope>NUCLEOTIDE SEQUENCE</scope>
    <source>
        <strain evidence="1">ECLA1</strain>
    </source>
</reference>
<proteinExistence type="predicted"/>
<gene>
    <name evidence="1" type="ORF">RRG08_064021</name>
</gene>
<sequence length="144" mass="15442">MTPSAAVITLPTARHKSGVTQHGMGLKMEKLARLADHAMIVKEKKKTLLSPDLASPLAPPVMPAISRAQCSASIQRKPVLLFLSILEGHRESPGQRLTKPRVEPLQLRTIAARKKKPEFCSCTSAHLATSCGSGNGNQANQSKS</sequence>
<accession>A0AAE0YEM7</accession>
<keyword evidence="2" id="KW-1185">Reference proteome</keyword>